<keyword evidence="4 7" id="KW-1133">Transmembrane helix</keyword>
<dbReference type="GO" id="GO:0005886">
    <property type="term" value="C:plasma membrane"/>
    <property type="evidence" value="ECO:0007669"/>
    <property type="project" value="UniProtKB-SubCell"/>
</dbReference>
<evidence type="ECO:0000313" key="10">
    <source>
        <dbReference type="Proteomes" id="UP000199012"/>
    </source>
</evidence>
<reference evidence="9 10" key="1">
    <citation type="submission" date="2016-10" db="EMBL/GenBank/DDBJ databases">
        <authorList>
            <person name="de Groot N.N."/>
        </authorList>
    </citation>
    <scope>NUCLEOTIDE SEQUENCE [LARGE SCALE GENOMIC DNA]</scope>
    <source>
        <strain evidence="9 10">CGMCC 4.6945</strain>
    </source>
</reference>
<feature type="domain" description="DUF3817" evidence="8">
    <location>
        <begin position="26"/>
        <end position="116"/>
    </location>
</feature>
<evidence type="ECO:0000256" key="7">
    <source>
        <dbReference type="SAM" id="Phobius"/>
    </source>
</evidence>
<accession>A0A1I1A1W5</accession>
<keyword evidence="3 7" id="KW-0812">Transmembrane</keyword>
<dbReference type="PANTHER" id="PTHR40077">
    <property type="entry name" value="MEMBRANE PROTEIN-RELATED"/>
    <property type="match status" value="1"/>
</dbReference>
<evidence type="ECO:0000256" key="5">
    <source>
        <dbReference type="ARBA" id="ARBA00023136"/>
    </source>
</evidence>
<evidence type="ECO:0000256" key="4">
    <source>
        <dbReference type="ARBA" id="ARBA00022989"/>
    </source>
</evidence>
<sequence>MSIPSRPSAPVTTRAARFASRAEGALKRYRVMAWITGVMLLLLCVEMLLRYGVGMSEERLGVFTLVPFVHGWIYVVYLATVLDLWSVMRWRWSRLITLVLAGVVPVLSFVVERRVHAEGEARLAAVRDAATDPAPVGGTLDPATDRATGGDGRPTTLGA</sequence>
<keyword evidence="2" id="KW-1003">Cell membrane</keyword>
<comment type="subcellular location">
    <subcellularLocation>
        <location evidence="1">Cell membrane</location>
        <topology evidence="1">Multi-pass membrane protein</topology>
    </subcellularLocation>
</comment>
<evidence type="ECO:0000256" key="2">
    <source>
        <dbReference type="ARBA" id="ARBA00022475"/>
    </source>
</evidence>
<dbReference type="Proteomes" id="UP000199012">
    <property type="component" value="Unassembled WGS sequence"/>
</dbReference>
<gene>
    <name evidence="9" type="ORF">SAMN05421867_1148</name>
</gene>
<evidence type="ECO:0000259" key="8">
    <source>
        <dbReference type="Pfam" id="PF12823"/>
    </source>
</evidence>
<feature type="transmembrane region" description="Helical" evidence="7">
    <location>
        <begin position="92"/>
        <end position="111"/>
    </location>
</feature>
<dbReference type="OrthoDB" id="9342687at2"/>
<dbReference type="Pfam" id="PF12823">
    <property type="entry name" value="DUF3817"/>
    <property type="match status" value="1"/>
</dbReference>
<name>A0A1I1A1W5_9CELL</name>
<dbReference type="PANTHER" id="PTHR40077:SF2">
    <property type="entry name" value="MEMBRANE PROTEIN"/>
    <property type="match status" value="1"/>
</dbReference>
<evidence type="ECO:0000256" key="3">
    <source>
        <dbReference type="ARBA" id="ARBA00022692"/>
    </source>
</evidence>
<feature type="transmembrane region" description="Helical" evidence="7">
    <location>
        <begin position="31"/>
        <end position="49"/>
    </location>
</feature>
<organism evidence="9 10">
    <name type="scientific">Cellulomonas marina</name>
    <dbReference type="NCBI Taxonomy" id="988821"/>
    <lineage>
        <taxon>Bacteria</taxon>
        <taxon>Bacillati</taxon>
        <taxon>Actinomycetota</taxon>
        <taxon>Actinomycetes</taxon>
        <taxon>Micrococcales</taxon>
        <taxon>Cellulomonadaceae</taxon>
        <taxon>Cellulomonas</taxon>
    </lineage>
</organism>
<dbReference type="NCBIfam" id="TIGR03954">
    <property type="entry name" value="integ_memb_HG"/>
    <property type="match status" value="1"/>
</dbReference>
<evidence type="ECO:0000313" key="9">
    <source>
        <dbReference type="EMBL" id="SFB31286.1"/>
    </source>
</evidence>
<dbReference type="EMBL" id="FOKA01000014">
    <property type="protein sequence ID" value="SFB31286.1"/>
    <property type="molecule type" value="Genomic_DNA"/>
</dbReference>
<dbReference type="RefSeq" id="WP_090034024.1">
    <property type="nucleotide sequence ID" value="NZ_BONM01000030.1"/>
</dbReference>
<protein>
    <submittedName>
        <fullName evidence="9">Integral membrane protein</fullName>
    </submittedName>
</protein>
<evidence type="ECO:0000256" key="1">
    <source>
        <dbReference type="ARBA" id="ARBA00004651"/>
    </source>
</evidence>
<dbReference type="InterPro" id="IPR023845">
    <property type="entry name" value="DUF3817_TM"/>
</dbReference>
<evidence type="ECO:0000256" key="6">
    <source>
        <dbReference type="SAM" id="MobiDB-lite"/>
    </source>
</evidence>
<proteinExistence type="predicted"/>
<dbReference type="AlphaFoldDB" id="A0A1I1A1W5"/>
<keyword evidence="5 7" id="KW-0472">Membrane</keyword>
<dbReference type="STRING" id="988821.SAMN05421867_1148"/>
<feature type="region of interest" description="Disordered" evidence="6">
    <location>
        <begin position="133"/>
        <end position="159"/>
    </location>
</feature>
<feature type="transmembrane region" description="Helical" evidence="7">
    <location>
        <begin position="61"/>
        <end position="80"/>
    </location>
</feature>
<keyword evidence="10" id="KW-1185">Reference proteome</keyword>